<dbReference type="RefSeq" id="WP_253769491.1">
    <property type="nucleotide sequence ID" value="NZ_JAMTCK010000004.1"/>
</dbReference>
<keyword evidence="1" id="KW-0812">Transmembrane</keyword>
<feature type="transmembrane region" description="Helical" evidence="1">
    <location>
        <begin position="35"/>
        <end position="58"/>
    </location>
</feature>
<evidence type="ECO:0000313" key="2">
    <source>
        <dbReference type="EMBL" id="MCP2165042.1"/>
    </source>
</evidence>
<accession>A0AAE3GD48</accession>
<gene>
    <name evidence="2" type="ORF">LX83_001891</name>
</gene>
<protein>
    <recommendedName>
        <fullName evidence="4">TRAP C4-dicarboxylate transport system permease DctM subunit domain-containing protein</fullName>
    </recommendedName>
</protein>
<organism evidence="2 3">
    <name type="scientific">Goodfellowiella coeruleoviolacea</name>
    <dbReference type="NCBI Taxonomy" id="334858"/>
    <lineage>
        <taxon>Bacteria</taxon>
        <taxon>Bacillati</taxon>
        <taxon>Actinomycetota</taxon>
        <taxon>Actinomycetes</taxon>
        <taxon>Pseudonocardiales</taxon>
        <taxon>Pseudonocardiaceae</taxon>
        <taxon>Goodfellowiella</taxon>
    </lineage>
</organism>
<keyword evidence="1" id="KW-0472">Membrane</keyword>
<reference evidence="2" key="1">
    <citation type="submission" date="2022-06" db="EMBL/GenBank/DDBJ databases">
        <title>Genomic Encyclopedia of Archaeal and Bacterial Type Strains, Phase II (KMG-II): from individual species to whole genera.</title>
        <authorList>
            <person name="Goeker M."/>
        </authorList>
    </citation>
    <scope>NUCLEOTIDE SEQUENCE</scope>
    <source>
        <strain evidence="2">DSM 43935</strain>
    </source>
</reference>
<sequence length="59" mass="6033">MIFASTEGASPPGTAPIYLASGIAGVDPARTVVRLILWFVAPILVIGVLVATGLLPLFV</sequence>
<evidence type="ECO:0000256" key="1">
    <source>
        <dbReference type="SAM" id="Phobius"/>
    </source>
</evidence>
<dbReference type="EMBL" id="JAMTCK010000004">
    <property type="protein sequence ID" value="MCP2165042.1"/>
    <property type="molecule type" value="Genomic_DNA"/>
</dbReference>
<comment type="caution">
    <text evidence="2">The sequence shown here is derived from an EMBL/GenBank/DDBJ whole genome shotgun (WGS) entry which is preliminary data.</text>
</comment>
<evidence type="ECO:0000313" key="3">
    <source>
        <dbReference type="Proteomes" id="UP001206128"/>
    </source>
</evidence>
<name>A0AAE3GD48_9PSEU</name>
<proteinExistence type="predicted"/>
<keyword evidence="1" id="KW-1133">Transmembrane helix</keyword>
<evidence type="ECO:0008006" key="4">
    <source>
        <dbReference type="Google" id="ProtNLM"/>
    </source>
</evidence>
<dbReference type="Proteomes" id="UP001206128">
    <property type="component" value="Unassembled WGS sequence"/>
</dbReference>
<dbReference type="AlphaFoldDB" id="A0AAE3GD48"/>
<keyword evidence="3" id="KW-1185">Reference proteome</keyword>